<dbReference type="STRING" id="52.CMC5_029590"/>
<dbReference type="Pfam" id="PF01564">
    <property type="entry name" value="Spermine_synth"/>
    <property type="match status" value="1"/>
</dbReference>
<dbReference type="PATRIC" id="fig|52.7.peg.3257"/>
<evidence type="ECO:0000313" key="8">
    <source>
        <dbReference type="EMBL" id="AKT38813.1"/>
    </source>
</evidence>
<dbReference type="PROSITE" id="PS51006">
    <property type="entry name" value="PABS_2"/>
    <property type="match status" value="1"/>
</dbReference>
<dbReference type="Gene3D" id="1.20.1250.20">
    <property type="entry name" value="MFS general substrate transporter like domains"/>
    <property type="match status" value="1"/>
</dbReference>
<protein>
    <submittedName>
        <fullName evidence="8">Spermine/spermidine synthase</fullName>
    </submittedName>
</protein>
<evidence type="ECO:0000256" key="5">
    <source>
        <dbReference type="SAM" id="MobiDB-lite"/>
    </source>
</evidence>
<dbReference type="SUPFAM" id="SSF53335">
    <property type="entry name" value="S-adenosyl-L-methionine-dependent methyltransferases"/>
    <property type="match status" value="1"/>
</dbReference>
<evidence type="ECO:0000259" key="7">
    <source>
        <dbReference type="PROSITE" id="PS51006"/>
    </source>
</evidence>
<feature type="transmembrane region" description="Helical" evidence="6">
    <location>
        <begin position="448"/>
        <end position="470"/>
    </location>
</feature>
<name>A0A0K1EE02_CHOCO</name>
<dbReference type="KEGG" id="ccro:CMC5_029590"/>
<feature type="transmembrane region" description="Helical" evidence="6">
    <location>
        <begin position="120"/>
        <end position="140"/>
    </location>
</feature>
<dbReference type="RefSeq" id="WP_050430996.1">
    <property type="nucleotide sequence ID" value="NZ_CP012159.1"/>
</dbReference>
<evidence type="ECO:0000256" key="2">
    <source>
        <dbReference type="ARBA" id="ARBA00022679"/>
    </source>
</evidence>
<dbReference type="GO" id="GO:0006596">
    <property type="term" value="P:polyamine biosynthetic process"/>
    <property type="evidence" value="ECO:0007669"/>
    <property type="project" value="UniProtKB-UniRule"/>
</dbReference>
<dbReference type="CDD" id="cd02440">
    <property type="entry name" value="AdoMet_MTases"/>
    <property type="match status" value="1"/>
</dbReference>
<feature type="transmembrane region" description="Helical" evidence="6">
    <location>
        <begin position="419"/>
        <end position="442"/>
    </location>
</feature>
<feature type="domain" description="PABS" evidence="7">
    <location>
        <begin position="528"/>
        <end position="771"/>
    </location>
</feature>
<feature type="transmembrane region" description="Helical" evidence="6">
    <location>
        <begin position="194"/>
        <end position="211"/>
    </location>
</feature>
<feature type="transmembrane region" description="Helical" evidence="6">
    <location>
        <begin position="81"/>
        <end position="100"/>
    </location>
</feature>
<dbReference type="OrthoDB" id="8171135at2"/>
<dbReference type="NCBIfam" id="NF037959">
    <property type="entry name" value="MFS_SpdSyn"/>
    <property type="match status" value="1"/>
</dbReference>
<feature type="transmembrane region" description="Helical" evidence="6">
    <location>
        <begin position="51"/>
        <end position="69"/>
    </location>
</feature>
<feature type="transmembrane region" description="Helical" evidence="6">
    <location>
        <begin position="287"/>
        <end position="310"/>
    </location>
</feature>
<dbReference type="AlphaFoldDB" id="A0A0K1EE02"/>
<organism evidence="8 9">
    <name type="scientific">Chondromyces crocatus</name>
    <dbReference type="NCBI Taxonomy" id="52"/>
    <lineage>
        <taxon>Bacteria</taxon>
        <taxon>Pseudomonadati</taxon>
        <taxon>Myxococcota</taxon>
        <taxon>Polyangia</taxon>
        <taxon>Polyangiales</taxon>
        <taxon>Polyangiaceae</taxon>
        <taxon>Chondromyces</taxon>
    </lineage>
</organism>
<keyword evidence="9" id="KW-1185">Reference proteome</keyword>
<feature type="transmembrane region" description="Helical" evidence="6">
    <location>
        <begin position="491"/>
        <end position="511"/>
    </location>
</feature>
<dbReference type="InterPro" id="IPR029063">
    <property type="entry name" value="SAM-dependent_MTases_sf"/>
</dbReference>
<evidence type="ECO:0000256" key="4">
    <source>
        <dbReference type="PROSITE-ProRule" id="PRU00354"/>
    </source>
</evidence>
<dbReference type="InterPro" id="IPR030374">
    <property type="entry name" value="PABS"/>
</dbReference>
<keyword evidence="6" id="KW-0812">Transmembrane</keyword>
<keyword evidence="6" id="KW-1133">Transmembrane helix</keyword>
<accession>A0A0K1EE02</accession>
<reference evidence="8 9" key="1">
    <citation type="submission" date="2015-07" db="EMBL/GenBank/DDBJ databases">
        <title>Genome analysis of myxobacterium Chondromyces crocatus Cm c5 reveals a high potential for natural compound synthesis and the genetic basis for the loss of fruiting body formation.</title>
        <authorList>
            <person name="Zaburannyi N."/>
            <person name="Bunk B."/>
            <person name="Maier J."/>
            <person name="Overmann J."/>
            <person name="Mueller R."/>
        </authorList>
    </citation>
    <scope>NUCLEOTIDE SEQUENCE [LARGE SCALE GENOMIC DNA]</scope>
    <source>
        <strain evidence="8 9">Cm c5</strain>
    </source>
</reference>
<dbReference type="InterPro" id="IPR036259">
    <property type="entry name" value="MFS_trans_sf"/>
</dbReference>
<feature type="transmembrane region" description="Helical" evidence="6">
    <location>
        <begin position="339"/>
        <end position="362"/>
    </location>
</feature>
<keyword evidence="3 4" id="KW-0620">Polyamine biosynthesis</keyword>
<sequence length="1109" mass="118474">MISRSRPRPGVSSPLAVAALLFGSGAAALVYQIAWQREFRLIFGSSTAASAAVLAIFIGGTGAGSLLLGRRADAHPRPLRLYAVLELAIAAFAALSPPLFDLARAAYRGVGGTFHLGMGVGTLLRLVLAALVLGAPTVLMGGTLPAAARSVASPHDPQRRVVGVLYAANTLGAVLGCVGATFGLLEQLGTRHTLWAACVANVVVALLGWLLSSARQPTPSSTDTHALEAAPALAQEPSHDALPEASPELPLPPRFVLAFAAISGFVFFWMELVWYRMLGPLLGGSVYTFGLILAVALLGIGLGGLLYGAAPRRRPRPSRRPDALPTAAATRRGPTAEGLALTCALEALCLAIPFALGDRLALLALALRPDAGAPLLQFLPGWFALTAIVVLPAALVAGVQYPLLIALLGAGREHVGRHVGAAAACNTLGAMAGSLLGGFILLPGLTAIGSWRAVVVTLILMGLAAWLLPLRAPQRAAAPASPLTEERPLRRLRITAPAAMVLALLCLAATGPTAAFRHSPIGAGRVDRMYLDAPALARSFLQNARQVIVWETEGRESSVALDATDGLAMVVNGKVDGNARGDASTQIMGGLIGAALHPDPQSAMVIGFGTGSSAGWLAAVPSIARVDVAELEPAMREIGERCALVNHDALENPRLRLLVGDAREILLTVPASYDVIFSEPSNPYRAGIASLFTREYYEAARGRMNAGGLFLQWVQAYEIDVDTLRTLYATLGSVFPYVETWYIGWHDLLLVGSMEQPIHDVTALRARLAAPPYRDALTRVWRTEGLEGFLAHHLASPAFASTFGAELTHPLNTDDHNRVEFGFARHVGSSSTVEDAFLPLRKDETRRPALQNGVVDWDLVDEDRLFQIAGDGSEFTIPEDLALDREIRAQAALNWVTGNIDGALAKWRFQERPPRGINELALVAEGMANAGDDSALSIITALERTHPLEAEAHRARLQFRKGARAQAATSLARVFTEMRRDPWSSPQVIGRSLELAREMATAAPPGRTDGPPDPVAKLLFDALEEPFAVHILDQARRTTRIAIAGTQREHDLCVRALADVEPHPPWDRDQLAARLTCYTRWNHPLARRAARDRDRFDACQGLRGWLLCL</sequence>
<dbReference type="EMBL" id="CP012159">
    <property type="protein sequence ID" value="AKT38813.1"/>
    <property type="molecule type" value="Genomic_DNA"/>
</dbReference>
<feature type="region of interest" description="Disordered" evidence="5">
    <location>
        <begin position="311"/>
        <end position="331"/>
    </location>
</feature>
<feature type="transmembrane region" description="Helical" evidence="6">
    <location>
        <begin position="161"/>
        <end position="182"/>
    </location>
</feature>
<feature type="transmembrane region" description="Helical" evidence="6">
    <location>
        <begin position="255"/>
        <end position="275"/>
    </location>
</feature>
<gene>
    <name evidence="8" type="ORF">CMC5_029590</name>
</gene>
<feature type="transmembrane region" description="Helical" evidence="6">
    <location>
        <begin position="382"/>
        <end position="407"/>
    </location>
</feature>
<proteinExistence type="inferred from homology"/>
<keyword evidence="6" id="KW-0472">Membrane</keyword>
<comment type="caution">
    <text evidence="4">Lacks conserved residue(s) required for the propagation of feature annotation.</text>
</comment>
<comment type="similarity">
    <text evidence="1">Belongs to the spermidine/spermine synthase family.</text>
</comment>
<keyword evidence="2 4" id="KW-0808">Transferase</keyword>
<dbReference type="PANTHER" id="PTHR43317:SF1">
    <property type="entry name" value="THERMOSPERMINE SYNTHASE ACAULIS5"/>
    <property type="match status" value="1"/>
</dbReference>
<evidence type="ECO:0000256" key="6">
    <source>
        <dbReference type="SAM" id="Phobius"/>
    </source>
</evidence>
<dbReference type="GO" id="GO:0016740">
    <property type="term" value="F:transferase activity"/>
    <property type="evidence" value="ECO:0007669"/>
    <property type="project" value="UniProtKB-UniRule"/>
</dbReference>
<evidence type="ECO:0000313" key="9">
    <source>
        <dbReference type="Proteomes" id="UP000067626"/>
    </source>
</evidence>
<dbReference type="Proteomes" id="UP000067626">
    <property type="component" value="Chromosome"/>
</dbReference>
<dbReference type="SUPFAM" id="SSF103473">
    <property type="entry name" value="MFS general substrate transporter"/>
    <property type="match status" value="1"/>
</dbReference>
<dbReference type="Gene3D" id="3.40.50.150">
    <property type="entry name" value="Vaccinia Virus protein VP39"/>
    <property type="match status" value="1"/>
</dbReference>
<dbReference type="PANTHER" id="PTHR43317">
    <property type="entry name" value="THERMOSPERMINE SYNTHASE ACAULIS5"/>
    <property type="match status" value="1"/>
</dbReference>
<evidence type="ECO:0000256" key="1">
    <source>
        <dbReference type="ARBA" id="ARBA00007867"/>
    </source>
</evidence>
<evidence type="ECO:0000256" key="3">
    <source>
        <dbReference type="ARBA" id="ARBA00023115"/>
    </source>
</evidence>